<name>A0AAP6ZYY1_PAEAL</name>
<dbReference type="AlphaFoldDB" id="A0AAP6ZYY1"/>
<dbReference type="InterPro" id="IPR000182">
    <property type="entry name" value="GNAT_dom"/>
</dbReference>
<protein>
    <submittedName>
        <fullName evidence="2">GNAT family N-acetyltransferase</fullName>
    </submittedName>
</protein>
<sequence length="393" mass="43840">MVYSQQMAHGRELANEEFHQAAELIHSFPQHLSVKGVLSGVVAGRVFLAHDGKLALLTSPQGMIFLGGNPSASCEGAHPFLWEINQLLAKELLPSLASDGDLDYVLFYPSDDDVWQAALELVMKDILPMRSGRMTFTCDPRSLDPIMDDRVMPLTLSLLKQENLTGAEELIDEILEVWPSLEAFEGNGFGCVAVQQTSDGPAIISWCLTDWVVENECELGIETDEGYRNQGWARKTVSGALLLAKQRGITRVGWQCWSSNIGSQRTALSVGFKQLADFPVLFGWNLPLNNLLVNGNHYMHGDERYGVSKDYARSAWSYSQALDQGWDWGGDAALYWNAACMFYLTGEQERAVHFYKLAIEKGWADIPQPHDHVYVYKEADSEVIARTLAEACR</sequence>
<dbReference type="PROSITE" id="PS51186">
    <property type="entry name" value="GNAT"/>
    <property type="match status" value="1"/>
</dbReference>
<gene>
    <name evidence="2" type="ORF">HMI46_18365</name>
</gene>
<dbReference type="EMBL" id="JABFOR010000026">
    <property type="protein sequence ID" value="NOJ72513.1"/>
    <property type="molecule type" value="Genomic_DNA"/>
</dbReference>
<dbReference type="Proteomes" id="UP000552038">
    <property type="component" value="Unassembled WGS sequence"/>
</dbReference>
<proteinExistence type="predicted"/>
<dbReference type="SUPFAM" id="SSF55729">
    <property type="entry name" value="Acyl-CoA N-acyltransferases (Nat)"/>
    <property type="match status" value="1"/>
</dbReference>
<dbReference type="InterPro" id="IPR027365">
    <property type="entry name" value="GNAT_acetyltra_YdfB-like"/>
</dbReference>
<dbReference type="GO" id="GO:0016747">
    <property type="term" value="F:acyltransferase activity, transferring groups other than amino-acyl groups"/>
    <property type="evidence" value="ECO:0007669"/>
    <property type="project" value="InterPro"/>
</dbReference>
<dbReference type="SUPFAM" id="SSF81901">
    <property type="entry name" value="HCP-like"/>
    <property type="match status" value="1"/>
</dbReference>
<evidence type="ECO:0000313" key="2">
    <source>
        <dbReference type="EMBL" id="NOJ72513.1"/>
    </source>
</evidence>
<reference evidence="2 3" key="1">
    <citation type="submission" date="2020-05" db="EMBL/GenBank/DDBJ databases">
        <title>Whole genome sequencing and identification of novel metabolites from Paenibacillus alvei strain JR949.</title>
        <authorList>
            <person name="Rajendhran J."/>
            <person name="Sree Pranav P."/>
            <person name="Mahalakshmi B."/>
            <person name="Karthikeyan R."/>
        </authorList>
    </citation>
    <scope>NUCLEOTIDE SEQUENCE [LARGE SCALE GENOMIC DNA]</scope>
    <source>
        <strain evidence="2 3">JR949</strain>
    </source>
</reference>
<dbReference type="InterPro" id="IPR016181">
    <property type="entry name" value="Acyl_CoA_acyltransferase"/>
</dbReference>
<feature type="domain" description="N-acetyltransferase" evidence="1">
    <location>
        <begin position="154"/>
        <end position="293"/>
    </location>
</feature>
<evidence type="ECO:0000259" key="1">
    <source>
        <dbReference type="PROSITE" id="PS51186"/>
    </source>
</evidence>
<organism evidence="2 3">
    <name type="scientific">Paenibacillus alvei</name>
    <name type="common">Bacillus alvei</name>
    <dbReference type="NCBI Taxonomy" id="44250"/>
    <lineage>
        <taxon>Bacteria</taxon>
        <taxon>Bacillati</taxon>
        <taxon>Bacillota</taxon>
        <taxon>Bacilli</taxon>
        <taxon>Bacillales</taxon>
        <taxon>Paenibacillaceae</taxon>
        <taxon>Paenibacillus</taxon>
    </lineage>
</organism>
<comment type="caution">
    <text evidence="2">The sequence shown here is derived from an EMBL/GenBank/DDBJ whole genome shotgun (WGS) entry which is preliminary data.</text>
</comment>
<dbReference type="Pfam" id="PF12746">
    <property type="entry name" value="GNAT_acetyltran"/>
    <property type="match status" value="1"/>
</dbReference>
<accession>A0AAP6ZYY1</accession>
<evidence type="ECO:0000313" key="3">
    <source>
        <dbReference type="Proteomes" id="UP000552038"/>
    </source>
</evidence>
<dbReference type="Gene3D" id="3.40.630.30">
    <property type="match status" value="1"/>
</dbReference>
<dbReference type="RefSeq" id="WP_163978611.1">
    <property type="nucleotide sequence ID" value="NZ_JABFOR010000026.1"/>
</dbReference>